<dbReference type="SMART" id="SM00273">
    <property type="entry name" value="ENTH"/>
    <property type="match status" value="1"/>
</dbReference>
<dbReference type="OrthoDB" id="8178130at2759"/>
<evidence type="ECO:0000256" key="4">
    <source>
        <dbReference type="ARBA" id="ARBA00023203"/>
    </source>
</evidence>
<dbReference type="GO" id="GO:0048268">
    <property type="term" value="P:clathrin coat assembly"/>
    <property type="evidence" value="ECO:0007669"/>
    <property type="project" value="TreeGrafter"/>
</dbReference>
<keyword evidence="10" id="KW-1185">Reference proteome</keyword>
<evidence type="ECO:0000256" key="5">
    <source>
        <dbReference type="SAM" id="Coils"/>
    </source>
</evidence>
<comment type="similarity">
    <text evidence="2">Belongs to the SLA2 family.</text>
</comment>
<protein>
    <recommendedName>
        <fullName evidence="11">I/LWEQ domain-containing protein</fullName>
    </recommendedName>
</protein>
<evidence type="ECO:0000313" key="9">
    <source>
        <dbReference type="EMBL" id="CAB3366933.1"/>
    </source>
</evidence>
<dbReference type="InterPro" id="IPR035964">
    <property type="entry name" value="I/LWEQ_dom_sf"/>
</dbReference>
<dbReference type="CDD" id="cd17006">
    <property type="entry name" value="ANTH_N_HIP1_like"/>
    <property type="match status" value="1"/>
</dbReference>
<feature type="compositionally biased region" description="Pro residues" evidence="6">
    <location>
        <begin position="386"/>
        <end position="395"/>
    </location>
</feature>
<name>A0A8S1CNH3_9INSE</name>
<evidence type="ECO:0000259" key="8">
    <source>
        <dbReference type="PROSITE" id="PS50945"/>
    </source>
</evidence>
<dbReference type="GO" id="GO:0080025">
    <property type="term" value="F:phosphatidylinositol-3,5-bisphosphate binding"/>
    <property type="evidence" value="ECO:0007669"/>
    <property type="project" value="TreeGrafter"/>
</dbReference>
<dbReference type="GO" id="GO:0007015">
    <property type="term" value="P:actin filament organization"/>
    <property type="evidence" value="ECO:0007669"/>
    <property type="project" value="TreeGrafter"/>
</dbReference>
<dbReference type="PROSITE" id="PS50942">
    <property type="entry name" value="ENTH"/>
    <property type="match status" value="1"/>
</dbReference>
<evidence type="ECO:0000256" key="1">
    <source>
        <dbReference type="ARBA" id="ARBA00004496"/>
    </source>
</evidence>
<dbReference type="Pfam" id="PF07651">
    <property type="entry name" value="ANTH"/>
    <property type="match status" value="1"/>
</dbReference>
<comment type="caution">
    <text evidence="9">The sequence shown here is derived from an EMBL/GenBank/DDBJ whole genome shotgun (WGS) entry which is preliminary data.</text>
</comment>
<dbReference type="PANTHER" id="PTHR10407:SF15">
    <property type="entry name" value="HUNTINGTIN INTERACTING PROTEIN 1"/>
    <property type="match status" value="1"/>
</dbReference>
<evidence type="ECO:0000256" key="6">
    <source>
        <dbReference type="SAM" id="MobiDB-lite"/>
    </source>
</evidence>
<comment type="subcellular location">
    <subcellularLocation>
        <location evidence="1">Cytoplasm</location>
    </subcellularLocation>
</comment>
<dbReference type="AlphaFoldDB" id="A0A8S1CNH3"/>
<dbReference type="InterPro" id="IPR013809">
    <property type="entry name" value="ENTH"/>
</dbReference>
<feature type="region of interest" description="Disordered" evidence="6">
    <location>
        <begin position="367"/>
        <end position="395"/>
    </location>
</feature>
<dbReference type="Gene3D" id="1.20.1410.10">
    <property type="entry name" value="I/LWEQ domain"/>
    <property type="match status" value="1"/>
</dbReference>
<dbReference type="InterPro" id="IPR030224">
    <property type="entry name" value="Sla2_fam"/>
</dbReference>
<dbReference type="PROSITE" id="PS50945">
    <property type="entry name" value="I_LWEQ"/>
    <property type="match status" value="1"/>
</dbReference>
<dbReference type="Proteomes" id="UP000494165">
    <property type="component" value="Unassembled WGS sequence"/>
</dbReference>
<proteinExistence type="inferred from homology"/>
<dbReference type="Pfam" id="PF01608">
    <property type="entry name" value="I_LWEQ"/>
    <property type="match status" value="1"/>
</dbReference>
<dbReference type="SUPFAM" id="SSF48464">
    <property type="entry name" value="ENTH/VHS domain"/>
    <property type="match status" value="1"/>
</dbReference>
<evidence type="ECO:0000259" key="7">
    <source>
        <dbReference type="PROSITE" id="PS50942"/>
    </source>
</evidence>
<sequence length="1021" mass="113231">MSSIQLPKVLQNRKTSLEQERENSQKFQALSISKAVNQIEQPIKEKHVRSTIIGTFHEKGANLFWSVGLRMPVEDNPIVAWKFCHLLHKVLREGHQNVLLQSQKYKSKLNDFGKLWGHLKEGYGTLISRYCTLLITKLKFHQQNPKFPGNLQVTPDELMNFGENDINNYFQMAVEMFEYLDDILALQNAIFGSLDMSRSNSMTSSGQCRLAPLVPCIQDSSPLYDYCVKMLFKLHASLPADVVSGHRERFLKIFGELKQFYINASNLQYFKNLIQIPLLPDKLQWPICSLGSKNTAELETRGPSDHKGDLAIFSPPLTESPPNFLLQSDLRTYVTPVVVMPEENLQPDHQDSIETASSFEAADLVDLTPVQPPPPVPPQNGRRSSPSPPAIPPLPDIVAQRDQLIQQLQAEILRLKGEIQKLLAQHEEIYSQLQDQIVDLETKLAQKESELTQERQTKEELLVKAEAASAAEEVQRKAKEKEEKFQKLKDVYGNLRKEHITLLRQKADVEKQLNVSRQKADALLKTQTTAEEKLQALLSERSTLEEGLQQTATEKDSAIAELEKAKEQAVAQTTAVQSRLDRILNEKSNLESELHDLLAQKLEAEEKLEESDHISKQVQSNLKAESELKMLALLESVVKQAEKMLQNAVSEMDNPALAAVTCSSDYLKCLCGPADKTLEQLGPTLDKYRADQEGIDELANTVTQAAHNLSWLLLNGKAVSQTSTDIEIGDNMLEQCRFIGNGALQLMGLLKSKDTWGGVSEALSAVRSQVQSLGTLAERLEGRGTPLDTAGDLLESELESMEKAIDEAASKIEEMLSKSKAADSGIKLEVNSKILDACTALMAAIRELVIKSRTLQEEIVGQSKGSASVKEFYKRNSQWTEGLISAAKSVAIGAHFLVEAANEAVTKGGKLELLVVASQQIAAGTAQLVVASRASRGVSTATGAVVAAAKACRNMVENADALDVSGLTLHAAKRLEMDSQVRVLELESSLQQERMRLAALRRHHYQLAGEAEGWEKKDIPE</sequence>
<dbReference type="InterPro" id="IPR011417">
    <property type="entry name" value="ANTH_dom"/>
</dbReference>
<organism evidence="9 10">
    <name type="scientific">Cloeon dipterum</name>
    <dbReference type="NCBI Taxonomy" id="197152"/>
    <lineage>
        <taxon>Eukaryota</taxon>
        <taxon>Metazoa</taxon>
        <taxon>Ecdysozoa</taxon>
        <taxon>Arthropoda</taxon>
        <taxon>Hexapoda</taxon>
        <taxon>Insecta</taxon>
        <taxon>Pterygota</taxon>
        <taxon>Palaeoptera</taxon>
        <taxon>Ephemeroptera</taxon>
        <taxon>Pisciforma</taxon>
        <taxon>Baetidae</taxon>
        <taxon>Cloeon</taxon>
    </lineage>
</organism>
<keyword evidence="5" id="KW-0175">Coiled coil</keyword>
<dbReference type="GO" id="GO:0030864">
    <property type="term" value="C:cortical actin cytoskeleton"/>
    <property type="evidence" value="ECO:0007669"/>
    <property type="project" value="TreeGrafter"/>
</dbReference>
<evidence type="ECO:0000256" key="2">
    <source>
        <dbReference type="ARBA" id="ARBA00010135"/>
    </source>
</evidence>
<reference evidence="9 10" key="1">
    <citation type="submission" date="2020-04" db="EMBL/GenBank/DDBJ databases">
        <authorList>
            <person name="Alioto T."/>
            <person name="Alioto T."/>
            <person name="Gomez Garrido J."/>
        </authorList>
    </citation>
    <scope>NUCLEOTIDE SEQUENCE [LARGE SCALE GENOMIC DNA]</scope>
</reference>
<dbReference type="GO" id="GO:0051015">
    <property type="term" value="F:actin filament binding"/>
    <property type="evidence" value="ECO:0007669"/>
    <property type="project" value="TreeGrafter"/>
</dbReference>
<evidence type="ECO:0008006" key="11">
    <source>
        <dbReference type="Google" id="ProtNLM"/>
    </source>
</evidence>
<dbReference type="InterPro" id="IPR002558">
    <property type="entry name" value="ILWEQ_dom"/>
</dbReference>
<dbReference type="Gene3D" id="1.25.40.90">
    <property type="match status" value="1"/>
</dbReference>
<dbReference type="InterPro" id="IPR008942">
    <property type="entry name" value="ENTH_VHS"/>
</dbReference>
<gene>
    <name evidence="9" type="ORF">CLODIP_2_CD13368</name>
</gene>
<dbReference type="GO" id="GO:0006897">
    <property type="term" value="P:endocytosis"/>
    <property type="evidence" value="ECO:0007669"/>
    <property type="project" value="InterPro"/>
</dbReference>
<feature type="domain" description="ENTH" evidence="7">
    <location>
        <begin position="20"/>
        <end position="148"/>
    </location>
</feature>
<dbReference type="SMART" id="SM00307">
    <property type="entry name" value="ILWEQ"/>
    <property type="match status" value="1"/>
</dbReference>
<dbReference type="PANTHER" id="PTHR10407">
    <property type="entry name" value="HUNTINGTIN INTERACTING PROTEIN 1"/>
    <property type="match status" value="1"/>
</dbReference>
<dbReference type="FunFam" id="1.25.40.90:FF:000012">
    <property type="entry name" value="Huntingtin interacting protein 1-related"/>
    <property type="match status" value="1"/>
</dbReference>
<keyword evidence="4" id="KW-0009">Actin-binding</keyword>
<feature type="coiled-coil region" evidence="5">
    <location>
        <begin position="791"/>
        <end position="818"/>
    </location>
</feature>
<feature type="domain" description="I/LWEQ" evidence="8">
    <location>
        <begin position="782"/>
        <end position="1008"/>
    </location>
</feature>
<dbReference type="SUPFAM" id="SSF109885">
    <property type="entry name" value="I/LWEQ domain"/>
    <property type="match status" value="1"/>
</dbReference>
<keyword evidence="3" id="KW-0963">Cytoplasm</keyword>
<accession>A0A8S1CNH3</accession>
<dbReference type="GO" id="GO:0032051">
    <property type="term" value="F:clathrin light chain binding"/>
    <property type="evidence" value="ECO:0007669"/>
    <property type="project" value="TreeGrafter"/>
</dbReference>
<dbReference type="GO" id="GO:0030136">
    <property type="term" value="C:clathrin-coated vesicle"/>
    <property type="evidence" value="ECO:0007669"/>
    <property type="project" value="TreeGrafter"/>
</dbReference>
<dbReference type="EMBL" id="CADEPI010000027">
    <property type="protein sequence ID" value="CAB3366933.1"/>
    <property type="molecule type" value="Genomic_DNA"/>
</dbReference>
<dbReference type="GO" id="GO:0043325">
    <property type="term" value="F:phosphatidylinositol-3,4-bisphosphate binding"/>
    <property type="evidence" value="ECO:0007669"/>
    <property type="project" value="TreeGrafter"/>
</dbReference>
<feature type="coiled-coil region" evidence="5">
    <location>
        <begin position="398"/>
        <end position="498"/>
    </location>
</feature>
<dbReference type="GO" id="GO:0035615">
    <property type="term" value="F:clathrin adaptor activity"/>
    <property type="evidence" value="ECO:0007669"/>
    <property type="project" value="TreeGrafter"/>
</dbReference>
<dbReference type="Gene3D" id="1.20.5.1700">
    <property type="match status" value="1"/>
</dbReference>
<evidence type="ECO:0000313" key="10">
    <source>
        <dbReference type="Proteomes" id="UP000494165"/>
    </source>
</evidence>
<feature type="coiled-coil region" evidence="5">
    <location>
        <begin position="548"/>
        <end position="607"/>
    </location>
</feature>
<evidence type="ECO:0000256" key="3">
    <source>
        <dbReference type="ARBA" id="ARBA00022490"/>
    </source>
</evidence>